<sequence>MTKPWLNPFPLPGWPRTPMRPLCPWKNAGHRDFYVQVDDADFQFDDFTQQMGDLSALLSEGRLVLVTGESGCGKTALAHRCADWVVQEVDRRREDRELGPNARGLVLDLTGCLPDGPAQSIEHRAAHVCDELFGRLVDNEALRPQAVEQLSPDRDTPRRIYPRLGAALAEDLVLVVLLPTPGELAAEVIQYARAFAGPKVLFVAESDMLDPDEVADIVLQLEAWVPPLALHVGALREGDARRFVEDRLQRHSKVGGYPRMSDEAIDFLTGWARSVAQLQRTLHGTYESRRGRGLSCGEGDVVTVDDIVAFFNNGSRNELGKQR</sequence>
<evidence type="ECO:0000313" key="1">
    <source>
        <dbReference type="EMBL" id="MCS7481370.1"/>
    </source>
</evidence>
<dbReference type="AlphaFoldDB" id="A0A9X2VRG2"/>
<dbReference type="InterPro" id="IPR027417">
    <property type="entry name" value="P-loop_NTPase"/>
</dbReference>
<organism evidence="1 2">
    <name type="scientific">Umezawaea endophytica</name>
    <dbReference type="NCBI Taxonomy" id="1654476"/>
    <lineage>
        <taxon>Bacteria</taxon>
        <taxon>Bacillati</taxon>
        <taxon>Actinomycetota</taxon>
        <taxon>Actinomycetes</taxon>
        <taxon>Pseudonocardiales</taxon>
        <taxon>Pseudonocardiaceae</taxon>
        <taxon>Umezawaea</taxon>
    </lineage>
</organism>
<dbReference type="Proteomes" id="UP001141259">
    <property type="component" value="Unassembled WGS sequence"/>
</dbReference>
<keyword evidence="2" id="KW-1185">Reference proteome</keyword>
<dbReference type="RefSeq" id="WP_259626865.1">
    <property type="nucleotide sequence ID" value="NZ_JANYMP010000018.1"/>
</dbReference>
<dbReference type="SUPFAM" id="SSF52540">
    <property type="entry name" value="P-loop containing nucleoside triphosphate hydrolases"/>
    <property type="match status" value="1"/>
</dbReference>
<reference evidence="1" key="1">
    <citation type="submission" date="2022-08" db="EMBL/GenBank/DDBJ databases">
        <authorList>
            <person name="Tistechok S."/>
            <person name="Samborskyy M."/>
            <person name="Roman I."/>
        </authorList>
    </citation>
    <scope>NUCLEOTIDE SEQUENCE</scope>
    <source>
        <strain evidence="1">DSM 103496</strain>
    </source>
</reference>
<evidence type="ECO:0000313" key="2">
    <source>
        <dbReference type="Proteomes" id="UP001141259"/>
    </source>
</evidence>
<comment type="caution">
    <text evidence="1">The sequence shown here is derived from an EMBL/GenBank/DDBJ whole genome shotgun (WGS) entry which is preliminary data.</text>
</comment>
<gene>
    <name evidence="1" type="ORF">NZH93_31320</name>
</gene>
<dbReference type="EMBL" id="JANYMP010000018">
    <property type="protein sequence ID" value="MCS7481370.1"/>
    <property type="molecule type" value="Genomic_DNA"/>
</dbReference>
<accession>A0A9X2VRG2</accession>
<proteinExistence type="predicted"/>
<protein>
    <submittedName>
        <fullName evidence="1">Uncharacterized protein</fullName>
    </submittedName>
</protein>
<name>A0A9X2VRG2_9PSEU</name>